<keyword evidence="2" id="KW-1185">Reference proteome</keyword>
<gene>
    <name evidence="1" type="ORF">PFISCL1PPCAC_20061</name>
</gene>
<name>A0AAV5WG00_9BILA</name>
<dbReference type="EMBL" id="BTSY01000005">
    <property type="protein sequence ID" value="GMT28764.1"/>
    <property type="molecule type" value="Genomic_DNA"/>
</dbReference>
<sequence>SSCPLLSFLHSNMNPPRNATPHAVPSTYFFEHDSTDLDGKPSQYALSMNDDEHLAPTRKLSAYVADGLRSWLPVTEAPQYHLAHIFDVAPHPLPLTLGTPASRGVPISAQTLKAHINSLPEGEYEPRIVEGSMYFVPLELDTRTGRDDGKRVQPAFQYGRGEKENTTTAEDIVSGQM</sequence>
<comment type="caution">
    <text evidence="1">The sequence shown here is derived from an EMBL/GenBank/DDBJ whole genome shotgun (WGS) entry which is preliminary data.</text>
</comment>
<protein>
    <submittedName>
        <fullName evidence="1">Uncharacterized protein</fullName>
    </submittedName>
</protein>
<proteinExistence type="predicted"/>
<organism evidence="1 2">
    <name type="scientific">Pristionchus fissidentatus</name>
    <dbReference type="NCBI Taxonomy" id="1538716"/>
    <lineage>
        <taxon>Eukaryota</taxon>
        <taxon>Metazoa</taxon>
        <taxon>Ecdysozoa</taxon>
        <taxon>Nematoda</taxon>
        <taxon>Chromadorea</taxon>
        <taxon>Rhabditida</taxon>
        <taxon>Rhabditina</taxon>
        <taxon>Diplogasteromorpha</taxon>
        <taxon>Diplogasteroidea</taxon>
        <taxon>Neodiplogasteridae</taxon>
        <taxon>Pristionchus</taxon>
    </lineage>
</organism>
<evidence type="ECO:0000313" key="2">
    <source>
        <dbReference type="Proteomes" id="UP001432322"/>
    </source>
</evidence>
<dbReference type="Proteomes" id="UP001432322">
    <property type="component" value="Unassembled WGS sequence"/>
</dbReference>
<reference evidence="1" key="1">
    <citation type="submission" date="2023-10" db="EMBL/GenBank/DDBJ databases">
        <title>Genome assembly of Pristionchus species.</title>
        <authorList>
            <person name="Yoshida K."/>
            <person name="Sommer R.J."/>
        </authorList>
    </citation>
    <scope>NUCLEOTIDE SEQUENCE</scope>
    <source>
        <strain evidence="1">RS5133</strain>
    </source>
</reference>
<dbReference type="AlphaFoldDB" id="A0AAV5WG00"/>
<accession>A0AAV5WG00</accession>
<feature type="non-terminal residue" evidence="1">
    <location>
        <position position="1"/>
    </location>
</feature>
<evidence type="ECO:0000313" key="1">
    <source>
        <dbReference type="EMBL" id="GMT28764.1"/>
    </source>
</evidence>